<comment type="caution">
    <text evidence="2">The sequence shown here is derived from an EMBL/GenBank/DDBJ whole genome shotgun (WGS) entry which is preliminary data.</text>
</comment>
<dbReference type="AlphaFoldDB" id="A0A7W7VGH4"/>
<dbReference type="Pfam" id="PF13302">
    <property type="entry name" value="Acetyltransf_3"/>
    <property type="match status" value="1"/>
</dbReference>
<dbReference type="SUPFAM" id="SSF55729">
    <property type="entry name" value="Acyl-CoA N-acyltransferases (Nat)"/>
    <property type="match status" value="1"/>
</dbReference>
<evidence type="ECO:0000313" key="2">
    <source>
        <dbReference type="EMBL" id="MBB4909358.1"/>
    </source>
</evidence>
<protein>
    <recommendedName>
        <fullName evidence="1">N-acetyltransferase domain-containing protein</fullName>
    </recommendedName>
</protein>
<accession>A0A7W7VGH4</accession>
<name>A0A7W7VGH4_9PSEU</name>
<keyword evidence="3" id="KW-1185">Reference proteome</keyword>
<feature type="domain" description="N-acetyltransferase" evidence="1">
    <location>
        <begin position="30"/>
        <end position="154"/>
    </location>
</feature>
<dbReference type="RefSeq" id="WP_184813473.1">
    <property type="nucleotide sequence ID" value="NZ_JACHJQ010000006.1"/>
</dbReference>
<dbReference type="GO" id="GO:0016747">
    <property type="term" value="F:acyltransferase activity, transferring groups other than amino-acyl groups"/>
    <property type="evidence" value="ECO:0007669"/>
    <property type="project" value="InterPro"/>
</dbReference>
<organism evidence="2 3">
    <name type="scientific">Actinophytocola algeriensis</name>
    <dbReference type="NCBI Taxonomy" id="1768010"/>
    <lineage>
        <taxon>Bacteria</taxon>
        <taxon>Bacillati</taxon>
        <taxon>Actinomycetota</taxon>
        <taxon>Actinomycetes</taxon>
        <taxon>Pseudonocardiales</taxon>
        <taxon>Pseudonocardiaceae</taxon>
    </lineage>
</organism>
<dbReference type="EMBL" id="JACHJQ010000006">
    <property type="protein sequence ID" value="MBB4909358.1"/>
    <property type="molecule type" value="Genomic_DNA"/>
</dbReference>
<gene>
    <name evidence="2" type="ORF">FHR82_005616</name>
</gene>
<evidence type="ECO:0000259" key="1">
    <source>
        <dbReference type="Pfam" id="PF13302"/>
    </source>
</evidence>
<reference evidence="2 3" key="1">
    <citation type="submission" date="2020-08" db="EMBL/GenBank/DDBJ databases">
        <title>Genomic Encyclopedia of Type Strains, Phase III (KMG-III): the genomes of soil and plant-associated and newly described type strains.</title>
        <authorList>
            <person name="Whitman W."/>
        </authorList>
    </citation>
    <scope>NUCLEOTIDE SEQUENCE [LARGE SCALE GENOMIC DNA]</scope>
    <source>
        <strain evidence="2 3">CECT 8960</strain>
    </source>
</reference>
<sequence>MDYSQFVKRFDIPESSPVPTRLVFEDIEARAITREDLREDVRGINASIELIRRTRGGKWPTEEVTEEFNYVDLVWHECEFRDDGSYTYAVYDSNDRYLGCAYLYPMGRRTRLTEDLLKYDVDVSWWVTPPAYDEGYYAKLYRALRHWLAEDLPFTEPYISNREIPAEG</sequence>
<evidence type="ECO:0000313" key="3">
    <source>
        <dbReference type="Proteomes" id="UP000520767"/>
    </source>
</evidence>
<dbReference type="Gene3D" id="3.40.630.30">
    <property type="match status" value="1"/>
</dbReference>
<dbReference type="InterPro" id="IPR016181">
    <property type="entry name" value="Acyl_CoA_acyltransferase"/>
</dbReference>
<dbReference type="InterPro" id="IPR000182">
    <property type="entry name" value="GNAT_dom"/>
</dbReference>
<dbReference type="Proteomes" id="UP000520767">
    <property type="component" value="Unassembled WGS sequence"/>
</dbReference>
<proteinExistence type="predicted"/>